<comment type="pathway">
    <text evidence="1">Pyrimidine metabolism; UMP biosynthesis via de novo pathway; (S)-dihydroorotate from bicarbonate: step 2/3.</text>
</comment>
<evidence type="ECO:0000256" key="3">
    <source>
        <dbReference type="ARBA" id="ARBA00013008"/>
    </source>
</evidence>
<dbReference type="PROSITE" id="PS00097">
    <property type="entry name" value="CARBAMOYLTRANSFERASE"/>
    <property type="match status" value="1"/>
</dbReference>
<feature type="domain" description="Aspartate/ornithine carbamoyltransferase carbamoyl-P binding" evidence="10">
    <location>
        <begin position="24"/>
        <end position="166"/>
    </location>
</feature>
<accession>A0A448ZS90</accession>
<dbReference type="FunFam" id="3.40.50.1370:FF:000002">
    <property type="entry name" value="Aspartate carbamoyltransferase 2"/>
    <property type="match status" value="1"/>
</dbReference>
<evidence type="ECO:0000256" key="8">
    <source>
        <dbReference type="RuleBase" id="RU003634"/>
    </source>
</evidence>
<dbReference type="GO" id="GO:0006520">
    <property type="term" value="P:amino acid metabolic process"/>
    <property type="evidence" value="ECO:0007669"/>
    <property type="project" value="InterPro"/>
</dbReference>
<keyword evidence="4 8" id="KW-0808">Transferase</keyword>
<protein>
    <recommendedName>
        <fullName evidence="3">aspartate carbamoyltransferase</fullName>
        <ecNumber evidence="3">2.1.3.2</ecNumber>
    </recommendedName>
</protein>
<dbReference type="NCBIfam" id="TIGR00670">
    <property type="entry name" value="asp_carb_tr"/>
    <property type="match status" value="1"/>
</dbReference>
<dbReference type="OrthoDB" id="1924069at2759"/>
<dbReference type="AlphaFoldDB" id="A0A448ZS90"/>
<dbReference type="PRINTS" id="PR00100">
    <property type="entry name" value="AOTCASE"/>
</dbReference>
<dbReference type="Pfam" id="PF02729">
    <property type="entry name" value="OTCace_N"/>
    <property type="match status" value="1"/>
</dbReference>
<dbReference type="GO" id="GO:0004070">
    <property type="term" value="F:aspartate carbamoyltransferase activity"/>
    <property type="evidence" value="ECO:0007669"/>
    <property type="project" value="UniProtKB-EC"/>
</dbReference>
<organism evidence="11 12">
    <name type="scientific">Pseudo-nitzschia multistriata</name>
    <dbReference type="NCBI Taxonomy" id="183589"/>
    <lineage>
        <taxon>Eukaryota</taxon>
        <taxon>Sar</taxon>
        <taxon>Stramenopiles</taxon>
        <taxon>Ochrophyta</taxon>
        <taxon>Bacillariophyta</taxon>
        <taxon>Bacillariophyceae</taxon>
        <taxon>Bacillariophycidae</taxon>
        <taxon>Bacillariales</taxon>
        <taxon>Bacillariaceae</taxon>
        <taxon>Pseudo-nitzschia</taxon>
    </lineage>
</organism>
<dbReference type="GO" id="GO:0006207">
    <property type="term" value="P:'de novo' pyrimidine nucleobase biosynthetic process"/>
    <property type="evidence" value="ECO:0007669"/>
    <property type="project" value="InterPro"/>
</dbReference>
<dbReference type="EC" id="2.1.3.2" evidence="3"/>
<evidence type="ECO:0000256" key="6">
    <source>
        <dbReference type="ARBA" id="ARBA00043884"/>
    </source>
</evidence>
<evidence type="ECO:0000256" key="4">
    <source>
        <dbReference type="ARBA" id="ARBA00022679"/>
    </source>
</evidence>
<evidence type="ECO:0000313" key="11">
    <source>
        <dbReference type="EMBL" id="VEU44919.1"/>
    </source>
</evidence>
<gene>
    <name evidence="11" type="ORF">PSNMU_V1.4_AUG-EV-PASAV3_0120600</name>
</gene>
<dbReference type="EMBL" id="CAACVS010000676">
    <property type="protein sequence ID" value="VEU44919.1"/>
    <property type="molecule type" value="Genomic_DNA"/>
</dbReference>
<keyword evidence="12" id="KW-1185">Reference proteome</keyword>
<evidence type="ECO:0000259" key="10">
    <source>
        <dbReference type="Pfam" id="PF02729"/>
    </source>
</evidence>
<evidence type="ECO:0000256" key="2">
    <source>
        <dbReference type="ARBA" id="ARBA00008896"/>
    </source>
</evidence>
<evidence type="ECO:0000313" key="12">
    <source>
        <dbReference type="Proteomes" id="UP000291116"/>
    </source>
</evidence>
<evidence type="ECO:0000256" key="5">
    <source>
        <dbReference type="ARBA" id="ARBA00022975"/>
    </source>
</evidence>
<dbReference type="PRINTS" id="PR00101">
    <property type="entry name" value="ATCASE"/>
</dbReference>
<evidence type="ECO:0000256" key="1">
    <source>
        <dbReference type="ARBA" id="ARBA00004852"/>
    </source>
</evidence>
<dbReference type="InterPro" id="IPR006131">
    <property type="entry name" value="Asp_carbamoyltransf_Asp/Orn-bd"/>
</dbReference>
<reference evidence="11 12" key="1">
    <citation type="submission" date="2019-01" db="EMBL/GenBank/DDBJ databases">
        <authorList>
            <person name="Ferrante I. M."/>
        </authorList>
    </citation>
    <scope>NUCLEOTIDE SEQUENCE [LARGE SCALE GENOMIC DNA]</scope>
    <source>
        <strain evidence="11 12">B856</strain>
    </source>
</reference>
<dbReference type="Gene3D" id="3.40.50.1370">
    <property type="entry name" value="Aspartate/ornithine carbamoyltransferase"/>
    <property type="match status" value="2"/>
</dbReference>
<dbReference type="GO" id="GO:0044205">
    <property type="term" value="P:'de novo' UMP biosynthetic process"/>
    <property type="evidence" value="ECO:0007669"/>
    <property type="project" value="UniProtKB-UniPathway"/>
</dbReference>
<dbReference type="SUPFAM" id="SSF53671">
    <property type="entry name" value="Aspartate/ornithine carbamoyltransferase"/>
    <property type="match status" value="1"/>
</dbReference>
<keyword evidence="5" id="KW-0665">Pyrimidine biosynthesis</keyword>
<comment type="catalytic activity">
    <reaction evidence="7">
        <text>carbamoyl phosphate + L-aspartate = N-carbamoyl-L-aspartate + phosphate + H(+)</text>
        <dbReference type="Rhea" id="RHEA:20013"/>
        <dbReference type="ChEBI" id="CHEBI:15378"/>
        <dbReference type="ChEBI" id="CHEBI:29991"/>
        <dbReference type="ChEBI" id="CHEBI:32814"/>
        <dbReference type="ChEBI" id="CHEBI:43474"/>
        <dbReference type="ChEBI" id="CHEBI:58228"/>
        <dbReference type="EC" id="2.1.3.2"/>
    </reaction>
</comment>
<dbReference type="NCBIfam" id="NF002032">
    <property type="entry name" value="PRK00856.1"/>
    <property type="match status" value="1"/>
</dbReference>
<comment type="similarity">
    <text evidence="2">Belongs to the aspartate/ornithine carbamoyltransferase superfamily. ATCase family.</text>
</comment>
<dbReference type="InterPro" id="IPR036901">
    <property type="entry name" value="Asp/Orn_carbamoylTrfase_sf"/>
</dbReference>
<dbReference type="PANTHER" id="PTHR45753:SF6">
    <property type="entry name" value="ASPARTATE CARBAMOYLTRANSFERASE"/>
    <property type="match status" value="1"/>
</dbReference>
<dbReference type="Pfam" id="PF00185">
    <property type="entry name" value="OTCace"/>
    <property type="match status" value="1"/>
</dbReference>
<dbReference type="InterPro" id="IPR006130">
    <property type="entry name" value="Asp/Orn_carbamoylTrfase"/>
</dbReference>
<comment type="function">
    <text evidence="6">Catalyzes the condensation of carbamoyl phosphate and aspartate to form carbamoyl aspartate and inorganic phosphate, the committed step in the de novo pyrimidine nucleotide biosynthesis pathway.</text>
</comment>
<feature type="domain" description="Aspartate/ornithine carbamoyltransferase Asp/Orn-binding" evidence="9">
    <location>
        <begin position="176"/>
        <end position="325"/>
    </location>
</feature>
<dbReference type="InterPro" id="IPR002082">
    <property type="entry name" value="Asp_carbamoyltransf"/>
</dbReference>
<dbReference type="GO" id="GO:0016597">
    <property type="term" value="F:amino acid binding"/>
    <property type="evidence" value="ECO:0007669"/>
    <property type="project" value="InterPro"/>
</dbReference>
<proteinExistence type="inferred from homology"/>
<dbReference type="Proteomes" id="UP000291116">
    <property type="component" value="Unassembled WGS sequence"/>
</dbReference>
<name>A0A448ZS90_9STRA</name>
<dbReference type="UniPathway" id="UPA00070">
    <property type="reaction ID" value="UER00116"/>
</dbReference>
<sequence length="332" mass="36781">MSSSTSNEKTSAVLTEDPKSWIGKSLVSVTQITPKGFDFLVTIAQQMRDIVRSEGGDDRLKHKLLATIFYEASTRTSCSFQAAMMRLGGKFLHVDGNGNSSAAKKKESLEDTIRCLECYVDAIVLRHPLTGSVPKVVQATTKPVLNAGDGIGEHPTQALLDSFTIWDELKEDPKVVVFLGDLKHGRTVHSLAKLLSQLRPQSDLVLRFCSPSSLVVPEYIIEYCKNNGVATELFENPTEACKGAQVLYVTRVQKERFETEEAYESVKGSYVIDKAFMELAPKNMIVLHPLPRVDEIATEVDTDPRAAYFRQMENGMYVRMALLALVMGKSSP</sequence>
<dbReference type="InterPro" id="IPR006132">
    <property type="entry name" value="Asp/Orn_carbamoyltranf_P-bd"/>
</dbReference>
<evidence type="ECO:0000256" key="7">
    <source>
        <dbReference type="ARBA" id="ARBA00048859"/>
    </source>
</evidence>
<dbReference type="PANTHER" id="PTHR45753">
    <property type="entry name" value="ORNITHINE CARBAMOYLTRANSFERASE, MITOCHONDRIAL"/>
    <property type="match status" value="1"/>
</dbReference>
<evidence type="ECO:0000259" key="9">
    <source>
        <dbReference type="Pfam" id="PF00185"/>
    </source>
</evidence>